<keyword evidence="3" id="KW-1185">Reference proteome</keyword>
<sequence length="207" mass="21788">MIALLLLAPVLAGQTMAADSPLSLLKRHHDTDSSAFIPDTTPGCPDDWPLCGDSGICYNPDEGQICCPGGTYACPSSSFCFLEPYCCPDSMGEESCAQQYGLALTTSYLLSNPTHSINPDFPPPPPPPTLPPLTSSASSITIRSTPIPTPESSLIAPWPSISIKPTSSVDEEEPNYTGAAPMALSSRGTKEVVTLGAIVFGLLRNFL</sequence>
<gene>
    <name evidence="2" type="ORF">BJX63DRAFT_384555</name>
</gene>
<accession>A0ABR4HRH3</accession>
<protein>
    <submittedName>
        <fullName evidence="2">Uncharacterized protein</fullName>
    </submittedName>
</protein>
<reference evidence="2 3" key="1">
    <citation type="submission" date="2024-07" db="EMBL/GenBank/DDBJ databases">
        <title>Section-level genome sequencing and comparative genomics of Aspergillus sections Usti and Cavernicolus.</title>
        <authorList>
            <consortium name="Lawrence Berkeley National Laboratory"/>
            <person name="Nybo J.L."/>
            <person name="Vesth T.C."/>
            <person name="Theobald S."/>
            <person name="Frisvad J.C."/>
            <person name="Larsen T.O."/>
            <person name="Kjaerboelling I."/>
            <person name="Rothschild-Mancinelli K."/>
            <person name="Lyhne E.K."/>
            <person name="Kogle M.E."/>
            <person name="Barry K."/>
            <person name="Clum A."/>
            <person name="Na H."/>
            <person name="Ledsgaard L."/>
            <person name="Lin J."/>
            <person name="Lipzen A."/>
            <person name="Kuo A."/>
            <person name="Riley R."/>
            <person name="Mondo S."/>
            <person name="Labutti K."/>
            <person name="Haridas S."/>
            <person name="Pangalinan J."/>
            <person name="Salamov A.A."/>
            <person name="Simmons B.A."/>
            <person name="Magnuson J.K."/>
            <person name="Chen J."/>
            <person name="Drula E."/>
            <person name="Henrissat B."/>
            <person name="Wiebenga A."/>
            <person name="Lubbers R.J."/>
            <person name="Gomes A.C."/>
            <person name="Makela M.R."/>
            <person name="Stajich J."/>
            <person name="Grigoriev I.V."/>
            <person name="Mortensen U.H."/>
            <person name="De Vries R.P."/>
            <person name="Baker S.E."/>
            <person name="Andersen M.R."/>
        </authorList>
    </citation>
    <scope>NUCLEOTIDE SEQUENCE [LARGE SCALE GENOMIC DNA]</scope>
    <source>
        <strain evidence="2 3">CBS 588.65</strain>
    </source>
</reference>
<feature type="chain" id="PRO_5046972589" evidence="1">
    <location>
        <begin position="18"/>
        <end position="207"/>
    </location>
</feature>
<comment type="caution">
    <text evidence="2">The sequence shown here is derived from an EMBL/GenBank/DDBJ whole genome shotgun (WGS) entry which is preliminary data.</text>
</comment>
<dbReference type="EMBL" id="JBFXLT010000015">
    <property type="protein sequence ID" value="KAL2818090.1"/>
    <property type="molecule type" value="Genomic_DNA"/>
</dbReference>
<evidence type="ECO:0000313" key="2">
    <source>
        <dbReference type="EMBL" id="KAL2818090.1"/>
    </source>
</evidence>
<feature type="signal peptide" evidence="1">
    <location>
        <begin position="1"/>
        <end position="17"/>
    </location>
</feature>
<proteinExistence type="predicted"/>
<dbReference type="Proteomes" id="UP001610334">
    <property type="component" value="Unassembled WGS sequence"/>
</dbReference>
<organism evidence="2 3">
    <name type="scientific">Aspergillus granulosus</name>
    <dbReference type="NCBI Taxonomy" id="176169"/>
    <lineage>
        <taxon>Eukaryota</taxon>
        <taxon>Fungi</taxon>
        <taxon>Dikarya</taxon>
        <taxon>Ascomycota</taxon>
        <taxon>Pezizomycotina</taxon>
        <taxon>Eurotiomycetes</taxon>
        <taxon>Eurotiomycetidae</taxon>
        <taxon>Eurotiales</taxon>
        <taxon>Aspergillaceae</taxon>
        <taxon>Aspergillus</taxon>
        <taxon>Aspergillus subgen. Nidulantes</taxon>
    </lineage>
</organism>
<evidence type="ECO:0000313" key="3">
    <source>
        <dbReference type="Proteomes" id="UP001610334"/>
    </source>
</evidence>
<name>A0ABR4HRH3_9EURO</name>
<evidence type="ECO:0000256" key="1">
    <source>
        <dbReference type="SAM" id="SignalP"/>
    </source>
</evidence>
<keyword evidence="1" id="KW-0732">Signal</keyword>